<organism evidence="2">
    <name type="scientific">freshwater metagenome</name>
    <dbReference type="NCBI Taxonomy" id="449393"/>
    <lineage>
        <taxon>unclassified sequences</taxon>
        <taxon>metagenomes</taxon>
        <taxon>ecological metagenomes</taxon>
    </lineage>
</organism>
<dbReference type="PROSITE" id="PS51257">
    <property type="entry name" value="PROKAR_LIPOPROTEIN"/>
    <property type="match status" value="1"/>
</dbReference>
<keyword evidence="1" id="KW-0472">Membrane</keyword>
<name>A0A6J7TN99_9ZZZZ</name>
<feature type="transmembrane region" description="Helical" evidence="1">
    <location>
        <begin position="208"/>
        <end position="227"/>
    </location>
</feature>
<proteinExistence type="predicted"/>
<keyword evidence="1" id="KW-0812">Transmembrane</keyword>
<feature type="transmembrane region" description="Helical" evidence="1">
    <location>
        <begin position="34"/>
        <end position="50"/>
    </location>
</feature>
<feature type="transmembrane region" description="Helical" evidence="1">
    <location>
        <begin position="175"/>
        <end position="196"/>
    </location>
</feature>
<evidence type="ECO:0000313" key="2">
    <source>
        <dbReference type="EMBL" id="CAB5055434.1"/>
    </source>
</evidence>
<evidence type="ECO:0000256" key="1">
    <source>
        <dbReference type="SAM" id="Phobius"/>
    </source>
</evidence>
<protein>
    <submittedName>
        <fullName evidence="2">Unannotated protein</fullName>
    </submittedName>
</protein>
<reference evidence="2" key="1">
    <citation type="submission" date="2020-05" db="EMBL/GenBank/DDBJ databases">
        <authorList>
            <person name="Chiriac C."/>
            <person name="Salcher M."/>
            <person name="Ghai R."/>
            <person name="Kavagutti S V."/>
        </authorList>
    </citation>
    <scope>NUCLEOTIDE SEQUENCE</scope>
</reference>
<keyword evidence="1" id="KW-1133">Transmembrane helix</keyword>
<dbReference type="EMBL" id="CAFBQO010000038">
    <property type="protein sequence ID" value="CAB5055434.1"/>
    <property type="molecule type" value="Genomic_DNA"/>
</dbReference>
<feature type="transmembrane region" description="Helical" evidence="1">
    <location>
        <begin position="12"/>
        <end position="28"/>
    </location>
</feature>
<gene>
    <name evidence="2" type="ORF">UFOPK4307_00402</name>
</gene>
<dbReference type="AlphaFoldDB" id="A0A6J7TN99"/>
<dbReference type="PANTHER" id="PTHR35007">
    <property type="entry name" value="INTEGRAL MEMBRANE PROTEIN-RELATED"/>
    <property type="match status" value="1"/>
</dbReference>
<sequence length="249" mass="27301">MKINPRFQKRTISSVSIVIASCLVAFLFSHSPLISIAFSLFIAIFIFIAQQRGDTKRNSEIHGACPELIDILISGVQSGLSLNESLSGLALRGPDIFKSEFQVFTENIYRDGDFNRALTSVKESLAHPSVDQIIEALFIAKELGGAELLTILRLLGKFIREDLALRREIEVKQNWIKNSAHLSAAAPWILLLLLSTQPATSAAFSTPTGIFILCVGLGLTALAYLWMNSLSRIPSPNRIFTSNLDGGRA</sequence>
<dbReference type="PANTHER" id="PTHR35007:SF1">
    <property type="entry name" value="PILUS ASSEMBLY PROTEIN"/>
    <property type="match status" value="1"/>
</dbReference>
<accession>A0A6J7TN99</accession>